<dbReference type="Gene3D" id="1.25.40.10">
    <property type="entry name" value="Tetratricopeptide repeat domain"/>
    <property type="match status" value="4"/>
</dbReference>
<feature type="repeat" description="PPR" evidence="2">
    <location>
        <begin position="419"/>
        <end position="453"/>
    </location>
</feature>
<sequence length="543" mass="62070">MVEHDIRYRVNQGEISHKLEETNPSRKNIVVRMMQVSSSVRVFTWFSLRKHLEDNLTNLHKCTNLHFVKQIHAQLIKSSLHQDLYIAPKLIAAYSLNSHITSAVNVFNQVPDPNVHLYNYLIRAHVRNNNDNDNNDDLNTSLAIETFLKMQVNGVLPDNFTYPFVLKGCNGRKWLSLVRMVHAHVEKLGFYGDIFVPNSLIDCYCRCGSVDTAMRFFLGMEERDVVSWNSMVGGLVKCGDFDGALKMFDEMPERDMVSWNTVLDGFAKAREMEKAFDVFERMGERDIISWSTMVCGYSKKGDMDMARMLFDRCPMKNLVLWTTIISGYAEKGQVKEATGLYDEMEEAGLRPNDGFLISILAACAESGMLGLGKKIHDSIQKCRFRCSTKVLNAFIDMYAKCGCLDAAFGVFSGMKVKKDLVSWNSMIHGFGIHGHGEKAIELFTRMVHEGFEPDRCTFVSLLCACTHGSWLNARTYANNTSHRKGTFCKEKMLAKRGEAKRRKRPPFFTSNYKTIFCLERKQSSVWKVQAHPNEVSSHRVYFE</sequence>
<dbReference type="PANTHER" id="PTHR47926:SF413">
    <property type="entry name" value="REPEAT (TPR)-LIKE SUPERFAMILY PROTEIN, PUTATIVE-RELATED"/>
    <property type="match status" value="1"/>
</dbReference>
<dbReference type="AlphaFoldDB" id="A0A3Q7YDV2"/>
<dbReference type="InterPro" id="IPR046960">
    <property type="entry name" value="PPR_At4g14850-like_plant"/>
</dbReference>
<gene>
    <name evidence="4" type="primary">LOC101502094</name>
</gene>
<dbReference type="PaxDb" id="3827-XP_004491871.1"/>
<reference evidence="3" key="1">
    <citation type="journal article" date="2013" name="Nat. Biotechnol.">
        <title>Draft genome sequence of chickpea (Cicer arietinum) provides a resource for trait improvement.</title>
        <authorList>
            <person name="Varshney R.K."/>
            <person name="Song C."/>
            <person name="Saxena R.K."/>
            <person name="Azam S."/>
            <person name="Yu S."/>
            <person name="Sharpe A.G."/>
            <person name="Cannon S."/>
            <person name="Baek J."/>
            <person name="Rosen B.D."/>
            <person name="Tar'an B."/>
            <person name="Millan T."/>
            <person name="Zhang X."/>
            <person name="Ramsay L.D."/>
            <person name="Iwata A."/>
            <person name="Wang Y."/>
            <person name="Nelson W."/>
            <person name="Farmer A.D."/>
            <person name="Gaur P.M."/>
            <person name="Soderlund C."/>
            <person name="Penmetsa R.V."/>
            <person name="Xu C."/>
            <person name="Bharti A.K."/>
            <person name="He W."/>
            <person name="Winter P."/>
            <person name="Zhao S."/>
            <person name="Hane J.K."/>
            <person name="Carrasquilla-Garcia N."/>
            <person name="Condie J.A."/>
            <person name="Upadhyaya H.D."/>
            <person name="Luo M.C."/>
            <person name="Thudi M."/>
            <person name="Gowda C.L."/>
            <person name="Singh N.P."/>
            <person name="Lichtenzveig J."/>
            <person name="Gali K.K."/>
            <person name="Rubio J."/>
            <person name="Nadarajan N."/>
            <person name="Dolezel J."/>
            <person name="Bansal K.C."/>
            <person name="Xu X."/>
            <person name="Edwards D."/>
            <person name="Zhang G."/>
            <person name="Kahl G."/>
            <person name="Gil J."/>
            <person name="Singh K.B."/>
            <person name="Datta S.K."/>
            <person name="Jackson S.A."/>
            <person name="Wang J."/>
            <person name="Cook D.R."/>
        </authorList>
    </citation>
    <scope>NUCLEOTIDE SEQUENCE [LARGE SCALE GENOMIC DNA]</scope>
    <source>
        <strain evidence="3">cv. CDC Frontier</strain>
    </source>
</reference>
<dbReference type="PROSITE" id="PS51375">
    <property type="entry name" value="PPR"/>
    <property type="match status" value="5"/>
</dbReference>
<dbReference type="OrthoDB" id="185373at2759"/>
<keyword evidence="3" id="KW-1185">Reference proteome</keyword>
<dbReference type="Pfam" id="PF13041">
    <property type="entry name" value="PPR_2"/>
    <property type="match status" value="2"/>
</dbReference>
<evidence type="ECO:0000256" key="2">
    <source>
        <dbReference type="PROSITE-ProRule" id="PRU00708"/>
    </source>
</evidence>
<dbReference type="FunFam" id="1.25.40.10:FF:000031">
    <property type="entry name" value="Pentatricopeptide repeat-containing protein mitochondrial"/>
    <property type="match status" value="1"/>
</dbReference>
<dbReference type="Proteomes" id="UP000087171">
    <property type="component" value="Chromosome Ca3"/>
</dbReference>
<feature type="repeat" description="PPR" evidence="2">
    <location>
        <begin position="224"/>
        <end position="258"/>
    </location>
</feature>
<evidence type="ECO:0000313" key="3">
    <source>
        <dbReference type="Proteomes" id="UP000087171"/>
    </source>
</evidence>
<evidence type="ECO:0000313" key="4">
    <source>
        <dbReference type="RefSeq" id="XP_027188630.1"/>
    </source>
</evidence>
<dbReference type="RefSeq" id="XP_027188630.1">
    <property type="nucleotide sequence ID" value="XM_027332829.1"/>
</dbReference>
<dbReference type="Pfam" id="PF12854">
    <property type="entry name" value="PPR_1"/>
    <property type="match status" value="1"/>
</dbReference>
<feature type="repeat" description="PPR" evidence="2">
    <location>
        <begin position="317"/>
        <end position="351"/>
    </location>
</feature>
<dbReference type="Pfam" id="PF01535">
    <property type="entry name" value="PPR"/>
    <property type="match status" value="4"/>
</dbReference>
<organism evidence="3 4">
    <name type="scientific">Cicer arietinum</name>
    <name type="common">Chickpea</name>
    <name type="synonym">Garbanzo</name>
    <dbReference type="NCBI Taxonomy" id="3827"/>
    <lineage>
        <taxon>Eukaryota</taxon>
        <taxon>Viridiplantae</taxon>
        <taxon>Streptophyta</taxon>
        <taxon>Embryophyta</taxon>
        <taxon>Tracheophyta</taxon>
        <taxon>Spermatophyta</taxon>
        <taxon>Magnoliopsida</taxon>
        <taxon>eudicotyledons</taxon>
        <taxon>Gunneridae</taxon>
        <taxon>Pentapetalae</taxon>
        <taxon>rosids</taxon>
        <taxon>fabids</taxon>
        <taxon>Fabales</taxon>
        <taxon>Fabaceae</taxon>
        <taxon>Papilionoideae</taxon>
        <taxon>50 kb inversion clade</taxon>
        <taxon>NPAAA clade</taxon>
        <taxon>Hologalegina</taxon>
        <taxon>IRL clade</taxon>
        <taxon>Cicereae</taxon>
        <taxon>Cicer</taxon>
    </lineage>
</organism>
<dbReference type="InterPro" id="IPR002885">
    <property type="entry name" value="PPR_rpt"/>
</dbReference>
<evidence type="ECO:0000256" key="1">
    <source>
        <dbReference type="ARBA" id="ARBA00022737"/>
    </source>
</evidence>
<name>A0A3Q7YDV2_CICAR</name>
<feature type="repeat" description="PPR" evidence="2">
    <location>
        <begin position="193"/>
        <end position="223"/>
    </location>
</feature>
<protein>
    <submittedName>
        <fullName evidence="4">Pentatricopeptide repeat-containing protein At3g29230-like</fullName>
    </submittedName>
</protein>
<proteinExistence type="predicted"/>
<accession>A0A3Q7YDV2</accession>
<dbReference type="PANTHER" id="PTHR47926">
    <property type="entry name" value="PENTATRICOPEPTIDE REPEAT-CONTAINING PROTEIN"/>
    <property type="match status" value="1"/>
</dbReference>
<reference evidence="4" key="2">
    <citation type="submission" date="2025-08" db="UniProtKB">
        <authorList>
            <consortium name="RefSeq"/>
        </authorList>
    </citation>
    <scope>IDENTIFICATION</scope>
    <source>
        <tissue evidence="4">Etiolated seedlings</tissue>
    </source>
</reference>
<dbReference type="GO" id="GO:0009451">
    <property type="term" value="P:RNA modification"/>
    <property type="evidence" value="ECO:0007669"/>
    <property type="project" value="InterPro"/>
</dbReference>
<dbReference type="GO" id="GO:0003723">
    <property type="term" value="F:RNA binding"/>
    <property type="evidence" value="ECO:0007669"/>
    <property type="project" value="InterPro"/>
</dbReference>
<dbReference type="InterPro" id="IPR011990">
    <property type="entry name" value="TPR-like_helical_dom_sf"/>
</dbReference>
<dbReference type="NCBIfam" id="TIGR00756">
    <property type="entry name" value="PPR"/>
    <property type="match status" value="6"/>
</dbReference>
<keyword evidence="1" id="KW-0677">Repeat</keyword>
<feature type="repeat" description="PPR" evidence="2">
    <location>
        <begin position="286"/>
        <end position="316"/>
    </location>
</feature>